<feature type="region of interest" description="Disordered" evidence="1">
    <location>
        <begin position="28"/>
        <end position="88"/>
    </location>
</feature>
<sequence length="205" mass="20404">MRRAHRMSVAACTIVLTTVAVGLSGCTPQPSDAPPAAASTRSTASASPAPPADTGTGTGTQPGPSSDTGPDVGRPALDGVDAATPDCQPASSATLAAVNATMTRPSYHPEGDPFTMFSLTAAPDPEHAVWLLVGTLPTGTSSDPRLVAWATTTDPTRDTFDGTLRSLSGATTQISSAPALHLPDLPNPGSLPAPALACAAAPTRG</sequence>
<feature type="chain" id="PRO_5044345067" evidence="2">
    <location>
        <begin position="23"/>
        <end position="205"/>
    </location>
</feature>
<reference evidence="3" key="1">
    <citation type="submission" date="2024-05" db="EMBL/GenBank/DDBJ databases">
        <title>Herbiconiux sp. A18JL235.</title>
        <authorList>
            <person name="Zhang G."/>
        </authorList>
    </citation>
    <scope>NUCLEOTIDE SEQUENCE</scope>
    <source>
        <strain evidence="3">A18JL235</strain>
    </source>
</reference>
<organism evidence="3">
    <name type="scientific">Herbiconiux sp. A18JL235</name>
    <dbReference type="NCBI Taxonomy" id="3152363"/>
    <lineage>
        <taxon>Bacteria</taxon>
        <taxon>Bacillati</taxon>
        <taxon>Actinomycetota</taxon>
        <taxon>Actinomycetes</taxon>
        <taxon>Micrococcales</taxon>
        <taxon>Microbacteriaceae</taxon>
        <taxon>Herbiconiux</taxon>
    </lineage>
</organism>
<accession>A0AB39BG64</accession>
<gene>
    <name evidence="3" type="ORF">ABFY20_19070</name>
</gene>
<feature type="compositionally biased region" description="Low complexity" evidence="1">
    <location>
        <begin position="28"/>
        <end position="70"/>
    </location>
</feature>
<evidence type="ECO:0000256" key="2">
    <source>
        <dbReference type="SAM" id="SignalP"/>
    </source>
</evidence>
<evidence type="ECO:0000313" key="3">
    <source>
        <dbReference type="EMBL" id="XDI05396.1"/>
    </source>
</evidence>
<name>A0AB39BG64_9MICO</name>
<dbReference type="RefSeq" id="WP_368497784.1">
    <property type="nucleotide sequence ID" value="NZ_CP162511.1"/>
</dbReference>
<proteinExistence type="predicted"/>
<protein>
    <submittedName>
        <fullName evidence="3">Uncharacterized protein</fullName>
    </submittedName>
</protein>
<keyword evidence="2" id="KW-0732">Signal</keyword>
<dbReference type="PROSITE" id="PS51257">
    <property type="entry name" value="PROKAR_LIPOPROTEIN"/>
    <property type="match status" value="1"/>
</dbReference>
<feature type="signal peptide" evidence="2">
    <location>
        <begin position="1"/>
        <end position="22"/>
    </location>
</feature>
<dbReference type="AlphaFoldDB" id="A0AB39BG64"/>
<dbReference type="EMBL" id="CP162511">
    <property type="protein sequence ID" value="XDI05396.1"/>
    <property type="molecule type" value="Genomic_DNA"/>
</dbReference>
<evidence type="ECO:0000256" key="1">
    <source>
        <dbReference type="SAM" id="MobiDB-lite"/>
    </source>
</evidence>